<comment type="catalytic activity">
    <reaction evidence="8">
        <text>L-seryl-[protein] + ATP = O-phospho-L-seryl-[protein] + ADP + H(+)</text>
        <dbReference type="Rhea" id="RHEA:17989"/>
        <dbReference type="Rhea" id="RHEA-COMP:9863"/>
        <dbReference type="Rhea" id="RHEA-COMP:11604"/>
        <dbReference type="ChEBI" id="CHEBI:15378"/>
        <dbReference type="ChEBI" id="CHEBI:29999"/>
        <dbReference type="ChEBI" id="CHEBI:30616"/>
        <dbReference type="ChEBI" id="CHEBI:83421"/>
        <dbReference type="ChEBI" id="CHEBI:456216"/>
        <dbReference type="EC" id="2.7.11.1"/>
    </reaction>
</comment>
<sequence>MATFASLGLASLESHGLEAVSRLGGGAAAEVLLACRLGRPEELCVVKTVALRGLDSRGRLRALQEVQALKKLRHPNVAVYLQSWWNGVGPNSGRLTTVTEYAEDGDLRAPLAVGRARDEALEGPVVAGWLQQILQGLEHSPRHRPSEPEAGQCFPEGTLAHLLAFGLRRPHGAGQHRDGCCLLWRPTYSAPELLWNQRCSPAADLWAAGVILHELLALRLPFEAPSAVELVRQVAFAPLELCGRFGL</sequence>
<dbReference type="SUPFAM" id="SSF56112">
    <property type="entry name" value="Protein kinase-like (PK-like)"/>
    <property type="match status" value="1"/>
</dbReference>
<dbReference type="Gene3D" id="3.30.200.20">
    <property type="entry name" value="Phosphorylase Kinase, domain 1"/>
    <property type="match status" value="1"/>
</dbReference>
<evidence type="ECO:0000259" key="9">
    <source>
        <dbReference type="PROSITE" id="PS50011"/>
    </source>
</evidence>
<dbReference type="InterPro" id="IPR011009">
    <property type="entry name" value="Kinase-like_dom_sf"/>
</dbReference>
<evidence type="ECO:0000256" key="6">
    <source>
        <dbReference type="ARBA" id="ARBA00022840"/>
    </source>
</evidence>
<dbReference type="PROSITE" id="PS50011">
    <property type="entry name" value="PROTEIN_KINASE_DOM"/>
    <property type="match status" value="1"/>
</dbReference>
<keyword evidence="6" id="KW-0067">ATP-binding</keyword>
<dbReference type="PANTHER" id="PTHR44899">
    <property type="entry name" value="CAMK FAMILY PROTEIN KINASE"/>
    <property type="match status" value="1"/>
</dbReference>
<evidence type="ECO:0000256" key="7">
    <source>
        <dbReference type="ARBA" id="ARBA00047899"/>
    </source>
</evidence>
<evidence type="ECO:0000256" key="2">
    <source>
        <dbReference type="ARBA" id="ARBA00022527"/>
    </source>
</evidence>
<keyword evidence="4" id="KW-0547">Nucleotide-binding</keyword>
<keyword evidence="5" id="KW-0418">Kinase</keyword>
<dbReference type="InterPro" id="IPR051131">
    <property type="entry name" value="NEK_Ser/Thr_kinase_NIMA"/>
</dbReference>
<name>A0ABN9XTT0_9DINO</name>
<dbReference type="InterPro" id="IPR000719">
    <property type="entry name" value="Prot_kinase_dom"/>
</dbReference>
<dbReference type="PANTHER" id="PTHR44899:SF3">
    <property type="entry name" value="SERINE_THREONINE-PROTEIN KINASE NEK1"/>
    <property type="match status" value="1"/>
</dbReference>
<dbReference type="EC" id="2.7.11.1" evidence="1"/>
<evidence type="ECO:0000256" key="3">
    <source>
        <dbReference type="ARBA" id="ARBA00022679"/>
    </source>
</evidence>
<keyword evidence="2" id="KW-0723">Serine/threonine-protein kinase</keyword>
<dbReference type="InterPro" id="IPR001245">
    <property type="entry name" value="Ser-Thr/Tyr_kinase_cat_dom"/>
</dbReference>
<dbReference type="EMBL" id="CAUYUJ010021026">
    <property type="protein sequence ID" value="CAK0902131.1"/>
    <property type="molecule type" value="Genomic_DNA"/>
</dbReference>
<gene>
    <name evidence="10" type="ORF">PCOR1329_LOCUS78840</name>
</gene>
<keyword evidence="3" id="KW-0808">Transferase</keyword>
<dbReference type="Pfam" id="PF07714">
    <property type="entry name" value="PK_Tyr_Ser-Thr"/>
    <property type="match status" value="1"/>
</dbReference>
<keyword evidence="11" id="KW-1185">Reference proteome</keyword>
<evidence type="ECO:0000256" key="8">
    <source>
        <dbReference type="ARBA" id="ARBA00048679"/>
    </source>
</evidence>
<proteinExistence type="predicted"/>
<dbReference type="Proteomes" id="UP001189429">
    <property type="component" value="Unassembled WGS sequence"/>
</dbReference>
<dbReference type="Gene3D" id="1.10.510.10">
    <property type="entry name" value="Transferase(Phosphotransferase) domain 1"/>
    <property type="match status" value="1"/>
</dbReference>
<accession>A0ABN9XTT0</accession>
<protein>
    <recommendedName>
        <fullName evidence="1">non-specific serine/threonine protein kinase</fullName>
        <ecNumber evidence="1">2.7.11.1</ecNumber>
    </recommendedName>
</protein>
<evidence type="ECO:0000256" key="4">
    <source>
        <dbReference type="ARBA" id="ARBA00022741"/>
    </source>
</evidence>
<reference evidence="10" key="1">
    <citation type="submission" date="2023-10" db="EMBL/GenBank/DDBJ databases">
        <authorList>
            <person name="Chen Y."/>
            <person name="Shah S."/>
            <person name="Dougan E. K."/>
            <person name="Thang M."/>
            <person name="Chan C."/>
        </authorList>
    </citation>
    <scope>NUCLEOTIDE SEQUENCE [LARGE SCALE GENOMIC DNA]</scope>
</reference>
<organism evidence="10 11">
    <name type="scientific">Prorocentrum cordatum</name>
    <dbReference type="NCBI Taxonomy" id="2364126"/>
    <lineage>
        <taxon>Eukaryota</taxon>
        <taxon>Sar</taxon>
        <taxon>Alveolata</taxon>
        <taxon>Dinophyceae</taxon>
        <taxon>Prorocentrales</taxon>
        <taxon>Prorocentraceae</taxon>
        <taxon>Prorocentrum</taxon>
    </lineage>
</organism>
<comment type="caution">
    <text evidence="10">The sequence shown here is derived from an EMBL/GenBank/DDBJ whole genome shotgun (WGS) entry which is preliminary data.</text>
</comment>
<evidence type="ECO:0000256" key="1">
    <source>
        <dbReference type="ARBA" id="ARBA00012513"/>
    </source>
</evidence>
<evidence type="ECO:0000256" key="5">
    <source>
        <dbReference type="ARBA" id="ARBA00022777"/>
    </source>
</evidence>
<comment type="catalytic activity">
    <reaction evidence="7">
        <text>L-threonyl-[protein] + ATP = O-phospho-L-threonyl-[protein] + ADP + H(+)</text>
        <dbReference type="Rhea" id="RHEA:46608"/>
        <dbReference type="Rhea" id="RHEA-COMP:11060"/>
        <dbReference type="Rhea" id="RHEA-COMP:11605"/>
        <dbReference type="ChEBI" id="CHEBI:15378"/>
        <dbReference type="ChEBI" id="CHEBI:30013"/>
        <dbReference type="ChEBI" id="CHEBI:30616"/>
        <dbReference type="ChEBI" id="CHEBI:61977"/>
        <dbReference type="ChEBI" id="CHEBI:456216"/>
        <dbReference type="EC" id="2.7.11.1"/>
    </reaction>
</comment>
<evidence type="ECO:0000313" key="10">
    <source>
        <dbReference type="EMBL" id="CAK0902131.1"/>
    </source>
</evidence>
<evidence type="ECO:0000313" key="11">
    <source>
        <dbReference type="Proteomes" id="UP001189429"/>
    </source>
</evidence>
<feature type="domain" description="Protein kinase" evidence="9">
    <location>
        <begin position="17"/>
        <end position="247"/>
    </location>
</feature>